<dbReference type="InterPro" id="IPR010921">
    <property type="entry name" value="Trp_repressor/repl_initiator"/>
</dbReference>
<organism evidence="2 3">
    <name type="scientific">Clostridium neonatale</name>
    <dbReference type="NCBI Taxonomy" id="137838"/>
    <lineage>
        <taxon>Bacteria</taxon>
        <taxon>Bacillati</taxon>
        <taxon>Bacillota</taxon>
        <taxon>Clostridia</taxon>
        <taxon>Eubacteriales</taxon>
        <taxon>Clostridiaceae</taxon>
        <taxon>Clostridium</taxon>
    </lineage>
</organism>
<accession>A0AAD2DEC1</accession>
<dbReference type="InterPro" id="IPR036388">
    <property type="entry name" value="WH-like_DNA-bd_sf"/>
</dbReference>
<evidence type="ECO:0000259" key="1">
    <source>
        <dbReference type="Pfam" id="PF13518"/>
    </source>
</evidence>
<dbReference type="Pfam" id="PF13518">
    <property type="entry name" value="HTH_28"/>
    <property type="match status" value="1"/>
</dbReference>
<dbReference type="AlphaFoldDB" id="A0AAD2DEC1"/>
<dbReference type="GO" id="GO:0043565">
    <property type="term" value="F:sequence-specific DNA binding"/>
    <property type="evidence" value="ECO:0007669"/>
    <property type="project" value="InterPro"/>
</dbReference>
<evidence type="ECO:0000313" key="3">
    <source>
        <dbReference type="Proteomes" id="UP001189143"/>
    </source>
</evidence>
<dbReference type="Proteomes" id="UP001189143">
    <property type="component" value="Unassembled WGS sequence"/>
</dbReference>
<evidence type="ECO:0000313" key="2">
    <source>
        <dbReference type="EMBL" id="CAI3551642.1"/>
    </source>
</evidence>
<dbReference type="Gene3D" id="1.10.10.10">
    <property type="entry name" value="Winged helix-like DNA-binding domain superfamily/Winged helix DNA-binding domain"/>
    <property type="match status" value="1"/>
</dbReference>
<dbReference type="RefSeq" id="WP_210886038.1">
    <property type="nucleotide sequence ID" value="NZ_CAKJVF010000241.1"/>
</dbReference>
<reference evidence="2" key="1">
    <citation type="submission" date="2022-10" db="EMBL/GenBank/DDBJ databases">
        <authorList>
            <person name="Aires J."/>
            <person name="Mesa V."/>
        </authorList>
    </citation>
    <scope>NUCLEOTIDE SEQUENCE</scope>
    <source>
        <strain evidence="2">Clostridium neonatale JD116</strain>
    </source>
</reference>
<gene>
    <name evidence="2" type="ORF">CNEO2_180062</name>
</gene>
<dbReference type="InterPro" id="IPR055247">
    <property type="entry name" value="InsJ-like_HTH"/>
</dbReference>
<dbReference type="SUPFAM" id="SSF48295">
    <property type="entry name" value="TrpR-like"/>
    <property type="match status" value="1"/>
</dbReference>
<dbReference type="EMBL" id="CAMTCP010000099">
    <property type="protein sequence ID" value="CAI3551642.1"/>
    <property type="molecule type" value="Genomic_DNA"/>
</dbReference>
<comment type="caution">
    <text evidence="2">The sequence shown here is derived from an EMBL/GenBank/DDBJ whole genome shotgun (WGS) entry which is preliminary data.</text>
</comment>
<protein>
    <submittedName>
        <fullName evidence="2">Transposase</fullName>
    </submittedName>
</protein>
<name>A0AAD2DEC1_9CLOT</name>
<proteinExistence type="predicted"/>
<sequence>MDIGRTTTFDERVSVVEDCIANDHNYAVMAKKHKVSYQQVYTWVKKYEKNGVEALKDHRGRTKPVEEMSELEKLRYENRMLKAEKLQQQMEIDFLKKVEEIERRRF</sequence>
<feature type="domain" description="Insertion element IS150 protein InsJ-like helix-turn-helix" evidence="1">
    <location>
        <begin position="11"/>
        <end position="61"/>
    </location>
</feature>